<protein>
    <submittedName>
        <fullName evidence="2">Uncharacterized protein</fullName>
    </submittedName>
</protein>
<comment type="similarity">
    <text evidence="1">Belongs to the SEC6 family.</text>
</comment>
<keyword evidence="3" id="KW-1185">Reference proteome</keyword>
<dbReference type="Pfam" id="PF06046">
    <property type="entry name" value="Sec6"/>
    <property type="match status" value="1"/>
</dbReference>
<accession>A0ABN9H9T2</accession>
<organism evidence="2 3">
    <name type="scientific">Staurois parvus</name>
    <dbReference type="NCBI Taxonomy" id="386267"/>
    <lineage>
        <taxon>Eukaryota</taxon>
        <taxon>Metazoa</taxon>
        <taxon>Chordata</taxon>
        <taxon>Craniata</taxon>
        <taxon>Vertebrata</taxon>
        <taxon>Euteleostomi</taxon>
        <taxon>Amphibia</taxon>
        <taxon>Batrachia</taxon>
        <taxon>Anura</taxon>
        <taxon>Neobatrachia</taxon>
        <taxon>Ranoidea</taxon>
        <taxon>Ranidae</taxon>
        <taxon>Staurois</taxon>
    </lineage>
</organism>
<dbReference type="InterPro" id="IPR042532">
    <property type="entry name" value="EXOC3/Sec6_C"/>
</dbReference>
<comment type="caution">
    <text evidence="2">The sequence shown here is derived from an EMBL/GenBank/DDBJ whole genome shotgun (WGS) entry which is preliminary data.</text>
</comment>
<gene>
    <name evidence="2" type="ORF">SPARVUS_LOCUS15405246</name>
</gene>
<evidence type="ECO:0000313" key="2">
    <source>
        <dbReference type="EMBL" id="CAI9616533.1"/>
    </source>
</evidence>
<proteinExistence type="inferred from homology"/>
<sequence>GLEDSNLCVPLILALQELFALKDPSLLSLEISGLMSAFPDISDDHVLALLELRGDVSRDIRHTVLSTMQRQALSLPEDFRPIFISIPVPAPPPPFCLHPSSCA</sequence>
<evidence type="ECO:0000313" key="3">
    <source>
        <dbReference type="Proteomes" id="UP001162483"/>
    </source>
</evidence>
<dbReference type="PANTHER" id="PTHR21292">
    <property type="entry name" value="EXOCYST COMPLEX COMPONENT SEC6-RELATED"/>
    <property type="match status" value="1"/>
</dbReference>
<dbReference type="Gene3D" id="1.10.357.70">
    <property type="entry name" value="Exocyst complex component Sec6, C-terminal domain"/>
    <property type="match status" value="1"/>
</dbReference>
<dbReference type="PANTHER" id="PTHR21292:SF12">
    <property type="entry name" value="EXOCYST COMPLEX COMPONENT 3-LIKE PROTEIN"/>
    <property type="match status" value="1"/>
</dbReference>
<dbReference type="Proteomes" id="UP001162483">
    <property type="component" value="Unassembled WGS sequence"/>
</dbReference>
<dbReference type="EMBL" id="CATNWA010020083">
    <property type="protein sequence ID" value="CAI9616533.1"/>
    <property type="molecule type" value="Genomic_DNA"/>
</dbReference>
<dbReference type="InterPro" id="IPR010326">
    <property type="entry name" value="EXOC3/Sec6"/>
</dbReference>
<reference evidence="2" key="1">
    <citation type="submission" date="2023-05" db="EMBL/GenBank/DDBJ databases">
        <authorList>
            <person name="Stuckert A."/>
        </authorList>
    </citation>
    <scope>NUCLEOTIDE SEQUENCE</scope>
</reference>
<evidence type="ECO:0000256" key="1">
    <source>
        <dbReference type="ARBA" id="ARBA00009447"/>
    </source>
</evidence>
<name>A0ABN9H9T2_9NEOB</name>
<feature type="non-terminal residue" evidence="2">
    <location>
        <position position="1"/>
    </location>
</feature>